<organism evidence="2 3">
    <name type="scientific">Paramecium sonneborni</name>
    <dbReference type="NCBI Taxonomy" id="65129"/>
    <lineage>
        <taxon>Eukaryota</taxon>
        <taxon>Sar</taxon>
        <taxon>Alveolata</taxon>
        <taxon>Ciliophora</taxon>
        <taxon>Intramacronucleata</taxon>
        <taxon>Oligohymenophorea</taxon>
        <taxon>Peniculida</taxon>
        <taxon>Parameciidae</taxon>
        <taxon>Paramecium</taxon>
    </lineage>
</organism>
<sequence length="62" mass="7477">MEVGITYYNELNLLQTFQERQGMGYKIIRVIQVGHNEYESNNYNTQNKNKKLNKKNSKYMKE</sequence>
<dbReference type="Proteomes" id="UP000692954">
    <property type="component" value="Unassembled WGS sequence"/>
</dbReference>
<evidence type="ECO:0000313" key="3">
    <source>
        <dbReference type="Proteomes" id="UP000692954"/>
    </source>
</evidence>
<comment type="caution">
    <text evidence="2">The sequence shown here is derived from an EMBL/GenBank/DDBJ whole genome shotgun (WGS) entry which is preliminary data.</text>
</comment>
<name>A0A8S1PTF5_9CILI</name>
<feature type="region of interest" description="Disordered" evidence="1">
    <location>
        <begin position="39"/>
        <end position="62"/>
    </location>
</feature>
<dbReference type="EMBL" id="CAJJDN010000085">
    <property type="protein sequence ID" value="CAD8105869.1"/>
    <property type="molecule type" value="Genomic_DNA"/>
</dbReference>
<feature type="compositionally biased region" description="Basic residues" evidence="1">
    <location>
        <begin position="48"/>
        <end position="62"/>
    </location>
</feature>
<reference evidence="2" key="1">
    <citation type="submission" date="2021-01" db="EMBL/GenBank/DDBJ databases">
        <authorList>
            <consortium name="Genoscope - CEA"/>
            <person name="William W."/>
        </authorList>
    </citation>
    <scope>NUCLEOTIDE SEQUENCE</scope>
</reference>
<gene>
    <name evidence="2" type="ORF">PSON_ATCC_30995.1.T0850142</name>
</gene>
<evidence type="ECO:0000256" key="1">
    <source>
        <dbReference type="SAM" id="MobiDB-lite"/>
    </source>
</evidence>
<proteinExistence type="predicted"/>
<accession>A0A8S1PTF5</accession>
<protein>
    <submittedName>
        <fullName evidence="2">Uncharacterized protein</fullName>
    </submittedName>
</protein>
<dbReference type="AlphaFoldDB" id="A0A8S1PTF5"/>
<keyword evidence="3" id="KW-1185">Reference proteome</keyword>
<evidence type="ECO:0000313" key="2">
    <source>
        <dbReference type="EMBL" id="CAD8105869.1"/>
    </source>
</evidence>